<dbReference type="SUPFAM" id="SSF53613">
    <property type="entry name" value="Ribokinase-like"/>
    <property type="match status" value="1"/>
</dbReference>
<dbReference type="AlphaFoldDB" id="A0A8J7YMI6"/>
<dbReference type="GO" id="GO:0016301">
    <property type="term" value="F:kinase activity"/>
    <property type="evidence" value="ECO:0007669"/>
    <property type="project" value="UniProtKB-KW"/>
</dbReference>
<dbReference type="Proteomes" id="UP000716004">
    <property type="component" value="Unassembled WGS sequence"/>
</dbReference>
<dbReference type="Proteomes" id="UP000750197">
    <property type="component" value="Unassembled WGS sequence"/>
</dbReference>
<protein>
    <submittedName>
        <fullName evidence="5">Sugar kinase</fullName>
    </submittedName>
</protein>
<dbReference type="EMBL" id="JAGVSJ010000003">
    <property type="protein sequence ID" value="MBX8631355.1"/>
    <property type="molecule type" value="Genomic_DNA"/>
</dbReference>
<evidence type="ECO:0000256" key="3">
    <source>
        <dbReference type="ARBA" id="ARBA00022777"/>
    </source>
</evidence>
<dbReference type="PANTHER" id="PTHR43085:SF57">
    <property type="entry name" value="CARBOHYDRATE KINASE PFKB DOMAIN-CONTAINING PROTEIN"/>
    <property type="match status" value="1"/>
</dbReference>
<dbReference type="Pfam" id="PF00294">
    <property type="entry name" value="PfkB"/>
    <property type="match status" value="1"/>
</dbReference>
<reference evidence="5" key="1">
    <citation type="submission" date="2021-04" db="EMBL/GenBank/DDBJ databases">
        <title>Genomic insights into ecological role and evolution of a novel Thermoplasmata order Candidatus Sysuiplasmatales.</title>
        <authorList>
            <person name="Yuan Y."/>
        </authorList>
    </citation>
    <scope>NUCLEOTIDE SEQUENCE</scope>
    <source>
        <strain evidence="6">TUT19-bin139</strain>
        <strain evidence="5">YP2-bin.285</strain>
    </source>
</reference>
<dbReference type="InterPro" id="IPR029056">
    <property type="entry name" value="Ribokinase-like"/>
</dbReference>
<dbReference type="CDD" id="cd01166">
    <property type="entry name" value="KdgK"/>
    <property type="match status" value="1"/>
</dbReference>
<feature type="domain" description="Carbohydrate kinase PfkB" evidence="4">
    <location>
        <begin position="14"/>
        <end position="282"/>
    </location>
</feature>
<dbReference type="InterPro" id="IPR050306">
    <property type="entry name" value="PfkB_Carbo_kinase"/>
</dbReference>
<proteinExistence type="inferred from homology"/>
<sequence length="296" mass="32227">MAEFSHYGGNRYYLSYSGDSVNLSTSVARLGLRPAVISAVGDDHFGRGFIGFASSEGISTEGIQVEKGGFTGLYFIDVGREGEHEFTYFRKGSSASSMKLDSRQRCVIRKSAVFHFSGIAQAISSLSRRECARACSVAADGGCFVSYDVNFRPKLWGRDEALDALEEVSGNIDLLLVSSEDHELLFGREEPNEAVKRYMRMGIENIIYKAGKLGSAGYFGKRKIYQTAYRVEVVDTTGAGDAYDAGFLCSQLMGMSFSESLRMASVNAALKCRKKGGTRGLPSLNVLRKAMGAMAK</sequence>
<accession>A0A8J7YMI6</accession>
<evidence type="ECO:0000313" key="6">
    <source>
        <dbReference type="EMBL" id="MBX8644914.1"/>
    </source>
</evidence>
<evidence type="ECO:0000259" key="4">
    <source>
        <dbReference type="Pfam" id="PF00294"/>
    </source>
</evidence>
<name>A0A8J7YMI6_9ARCH</name>
<evidence type="ECO:0000256" key="1">
    <source>
        <dbReference type="ARBA" id="ARBA00010688"/>
    </source>
</evidence>
<dbReference type="EMBL" id="JAHEAC010000121">
    <property type="protein sequence ID" value="MBX8644914.1"/>
    <property type="molecule type" value="Genomic_DNA"/>
</dbReference>
<gene>
    <name evidence="5" type="ORF">J9259_02370</name>
    <name evidence="6" type="ORF">KIY12_09390</name>
</gene>
<dbReference type="InterPro" id="IPR002173">
    <property type="entry name" value="Carboh/pur_kinase_PfkB_CS"/>
</dbReference>
<comment type="caution">
    <text evidence="5">The sequence shown here is derived from an EMBL/GenBank/DDBJ whole genome shotgun (WGS) entry which is preliminary data.</text>
</comment>
<evidence type="ECO:0000313" key="5">
    <source>
        <dbReference type="EMBL" id="MBX8631355.1"/>
    </source>
</evidence>
<evidence type="ECO:0000313" key="7">
    <source>
        <dbReference type="Proteomes" id="UP000716004"/>
    </source>
</evidence>
<dbReference type="PANTHER" id="PTHR43085">
    <property type="entry name" value="HEXOKINASE FAMILY MEMBER"/>
    <property type="match status" value="1"/>
</dbReference>
<comment type="similarity">
    <text evidence="1">Belongs to the carbohydrate kinase PfkB family.</text>
</comment>
<keyword evidence="2" id="KW-0808">Transferase</keyword>
<evidence type="ECO:0000256" key="2">
    <source>
        <dbReference type="ARBA" id="ARBA00022679"/>
    </source>
</evidence>
<dbReference type="InterPro" id="IPR011611">
    <property type="entry name" value="PfkB_dom"/>
</dbReference>
<organism evidence="5 7">
    <name type="scientific">Candidatus Sysuiplasma superficiale</name>
    <dbReference type="NCBI Taxonomy" id="2823368"/>
    <lineage>
        <taxon>Archaea</taxon>
        <taxon>Methanobacteriati</taxon>
        <taxon>Thermoplasmatota</taxon>
        <taxon>Thermoplasmata</taxon>
        <taxon>Candidatus Sysuiplasmatales</taxon>
        <taxon>Candidatus Sysuiplasmataceae</taxon>
        <taxon>Candidatus Sysuiplasma</taxon>
    </lineage>
</organism>
<keyword evidence="3 5" id="KW-0418">Kinase</keyword>
<dbReference type="Gene3D" id="3.40.1190.20">
    <property type="match status" value="1"/>
</dbReference>
<dbReference type="PROSITE" id="PS00584">
    <property type="entry name" value="PFKB_KINASES_2"/>
    <property type="match status" value="1"/>
</dbReference>